<feature type="domain" description="DUF4246" evidence="2">
    <location>
        <begin position="1"/>
        <end position="264"/>
    </location>
</feature>
<dbReference type="OrthoDB" id="415532at2759"/>
<dbReference type="Proteomes" id="UP000054477">
    <property type="component" value="Unassembled WGS sequence"/>
</dbReference>
<feature type="compositionally biased region" description="Basic and acidic residues" evidence="1">
    <location>
        <begin position="227"/>
        <end position="237"/>
    </location>
</feature>
<name>A0A0C9XC21_9AGAR</name>
<dbReference type="EMBL" id="KN838823">
    <property type="protein sequence ID" value="KIJ93797.1"/>
    <property type="molecule type" value="Genomic_DNA"/>
</dbReference>
<dbReference type="InterPro" id="IPR049192">
    <property type="entry name" value="DUF4246_C"/>
</dbReference>
<feature type="region of interest" description="Disordered" evidence="1">
    <location>
        <begin position="216"/>
        <end position="237"/>
    </location>
</feature>
<protein>
    <recommendedName>
        <fullName evidence="2">DUF4246 domain-containing protein</fullName>
    </recommendedName>
</protein>
<dbReference type="PANTHER" id="PTHR33119:SF1">
    <property type="entry name" value="FE2OG DIOXYGENASE DOMAIN-CONTAINING PROTEIN"/>
    <property type="match status" value="1"/>
</dbReference>
<dbReference type="HOGENOM" id="CLU_1008534_0_0_1"/>
<dbReference type="InterPro" id="IPR025340">
    <property type="entry name" value="DUF4246"/>
</dbReference>
<reference evidence="3 4" key="1">
    <citation type="submission" date="2014-04" db="EMBL/GenBank/DDBJ databases">
        <authorList>
            <consortium name="DOE Joint Genome Institute"/>
            <person name="Kuo A."/>
            <person name="Kohler A."/>
            <person name="Nagy L.G."/>
            <person name="Floudas D."/>
            <person name="Copeland A."/>
            <person name="Barry K.W."/>
            <person name="Cichocki N."/>
            <person name="Veneault-Fourrey C."/>
            <person name="LaButti K."/>
            <person name="Lindquist E.A."/>
            <person name="Lipzen A."/>
            <person name="Lundell T."/>
            <person name="Morin E."/>
            <person name="Murat C."/>
            <person name="Sun H."/>
            <person name="Tunlid A."/>
            <person name="Henrissat B."/>
            <person name="Grigoriev I.V."/>
            <person name="Hibbett D.S."/>
            <person name="Martin F."/>
            <person name="Nordberg H.P."/>
            <person name="Cantor M.N."/>
            <person name="Hua S.X."/>
        </authorList>
    </citation>
    <scope>NUCLEOTIDE SEQUENCE [LARGE SCALE GENOMIC DNA]</scope>
    <source>
        <strain evidence="3 4">LaAM-08-1</strain>
    </source>
</reference>
<sequence>MAEWCMEELRYKATRFGKTPGGAIKVYNGDVVKSDTAVPHSLKIELQTAVRRLEDVPEWTKDWHPGSDGKVLDLVHPSLFPVVYGRTRALGKGKGFATLDDCIAKCGEGDVLKKQKVRGGNFSADFQWLPCEVDISEDDKQARITSYINNLHTAKHKELYGIIEKIITASIPLWNVTLAPLAHLWYHKHQPQDLRPGYPDGRDVIFRIPYYEVKYDPDPENAPETEGPQRLEGEEERYSSSYWDRRERWIEATRKVVLPEPKVFRPLQEPPPFDLR</sequence>
<dbReference type="PANTHER" id="PTHR33119">
    <property type="entry name" value="IFI3P"/>
    <property type="match status" value="1"/>
</dbReference>
<evidence type="ECO:0000313" key="4">
    <source>
        <dbReference type="Proteomes" id="UP000054477"/>
    </source>
</evidence>
<gene>
    <name evidence="3" type="ORF">K443DRAFT_377797</name>
</gene>
<dbReference type="AlphaFoldDB" id="A0A0C9XC21"/>
<accession>A0A0C9XC21</accession>
<reference evidence="4" key="2">
    <citation type="submission" date="2015-01" db="EMBL/GenBank/DDBJ databases">
        <title>Evolutionary Origins and Diversification of the Mycorrhizal Mutualists.</title>
        <authorList>
            <consortium name="DOE Joint Genome Institute"/>
            <consortium name="Mycorrhizal Genomics Consortium"/>
            <person name="Kohler A."/>
            <person name="Kuo A."/>
            <person name="Nagy L.G."/>
            <person name="Floudas D."/>
            <person name="Copeland A."/>
            <person name="Barry K.W."/>
            <person name="Cichocki N."/>
            <person name="Veneault-Fourrey C."/>
            <person name="LaButti K."/>
            <person name="Lindquist E.A."/>
            <person name="Lipzen A."/>
            <person name="Lundell T."/>
            <person name="Morin E."/>
            <person name="Murat C."/>
            <person name="Riley R."/>
            <person name="Ohm R."/>
            <person name="Sun H."/>
            <person name="Tunlid A."/>
            <person name="Henrissat B."/>
            <person name="Grigoriev I.V."/>
            <person name="Hibbett D.S."/>
            <person name="Martin F."/>
        </authorList>
    </citation>
    <scope>NUCLEOTIDE SEQUENCE [LARGE SCALE GENOMIC DNA]</scope>
    <source>
        <strain evidence="4">LaAM-08-1</strain>
    </source>
</reference>
<organism evidence="3 4">
    <name type="scientific">Laccaria amethystina LaAM-08-1</name>
    <dbReference type="NCBI Taxonomy" id="1095629"/>
    <lineage>
        <taxon>Eukaryota</taxon>
        <taxon>Fungi</taxon>
        <taxon>Dikarya</taxon>
        <taxon>Basidiomycota</taxon>
        <taxon>Agaricomycotina</taxon>
        <taxon>Agaricomycetes</taxon>
        <taxon>Agaricomycetidae</taxon>
        <taxon>Agaricales</taxon>
        <taxon>Agaricineae</taxon>
        <taxon>Hydnangiaceae</taxon>
        <taxon>Laccaria</taxon>
    </lineage>
</organism>
<evidence type="ECO:0000313" key="3">
    <source>
        <dbReference type="EMBL" id="KIJ93797.1"/>
    </source>
</evidence>
<dbReference type="STRING" id="1095629.A0A0C9XC21"/>
<proteinExistence type="predicted"/>
<dbReference type="Pfam" id="PF14033">
    <property type="entry name" value="DUF4246"/>
    <property type="match status" value="1"/>
</dbReference>
<evidence type="ECO:0000256" key="1">
    <source>
        <dbReference type="SAM" id="MobiDB-lite"/>
    </source>
</evidence>
<keyword evidence="4" id="KW-1185">Reference proteome</keyword>
<evidence type="ECO:0000259" key="2">
    <source>
        <dbReference type="Pfam" id="PF14033"/>
    </source>
</evidence>